<accession>A0ACC2UFG8</accession>
<dbReference type="Proteomes" id="UP001165960">
    <property type="component" value="Unassembled WGS sequence"/>
</dbReference>
<name>A0ACC2UFG8_9FUNG</name>
<keyword evidence="2" id="KW-1185">Reference proteome</keyword>
<evidence type="ECO:0000313" key="2">
    <source>
        <dbReference type="Proteomes" id="UP001165960"/>
    </source>
</evidence>
<gene>
    <name evidence="1" type="ORF">DSO57_1010165</name>
</gene>
<sequence length="60" mass="6715">MSLSAAMAEWKLDLNTYGLQIEEEKKQHGPIFSDIGDVPNMHDGTRLLVLAGDIAWDDTR</sequence>
<proteinExistence type="predicted"/>
<dbReference type="EMBL" id="QTSX02000743">
    <property type="protein sequence ID" value="KAJ9085825.1"/>
    <property type="molecule type" value="Genomic_DNA"/>
</dbReference>
<organism evidence="1 2">
    <name type="scientific">Entomophthora muscae</name>
    <dbReference type="NCBI Taxonomy" id="34485"/>
    <lineage>
        <taxon>Eukaryota</taxon>
        <taxon>Fungi</taxon>
        <taxon>Fungi incertae sedis</taxon>
        <taxon>Zoopagomycota</taxon>
        <taxon>Entomophthoromycotina</taxon>
        <taxon>Entomophthoromycetes</taxon>
        <taxon>Entomophthorales</taxon>
        <taxon>Entomophthoraceae</taxon>
        <taxon>Entomophthora</taxon>
    </lineage>
</organism>
<reference evidence="1" key="1">
    <citation type="submission" date="2022-04" db="EMBL/GenBank/DDBJ databases">
        <title>Genome of the entomopathogenic fungus Entomophthora muscae.</title>
        <authorList>
            <person name="Elya C."/>
            <person name="Lovett B.R."/>
            <person name="Lee E."/>
            <person name="Macias A.M."/>
            <person name="Hajek A.E."/>
            <person name="De Bivort B.L."/>
            <person name="Kasson M.T."/>
            <person name="De Fine Licht H.H."/>
            <person name="Stajich J.E."/>
        </authorList>
    </citation>
    <scope>NUCLEOTIDE SEQUENCE</scope>
    <source>
        <strain evidence="1">Berkeley</strain>
    </source>
</reference>
<evidence type="ECO:0000313" key="1">
    <source>
        <dbReference type="EMBL" id="KAJ9085825.1"/>
    </source>
</evidence>
<comment type="caution">
    <text evidence="1">The sequence shown here is derived from an EMBL/GenBank/DDBJ whole genome shotgun (WGS) entry which is preliminary data.</text>
</comment>
<protein>
    <submittedName>
        <fullName evidence="1">Uncharacterized protein</fullName>
    </submittedName>
</protein>